<feature type="transmembrane region" description="Helical" evidence="1">
    <location>
        <begin position="326"/>
        <end position="347"/>
    </location>
</feature>
<dbReference type="AlphaFoldDB" id="Q47FS3"/>
<dbReference type="InterPro" id="IPR037522">
    <property type="entry name" value="HD_GYP_dom"/>
</dbReference>
<reference evidence="3" key="1">
    <citation type="submission" date="2005-08" db="EMBL/GenBank/DDBJ databases">
        <title>Complete sequence of Dechloromonas aromatica RCB.</title>
        <authorList>
            <person name="Salinero K.K."/>
            <person name="Copeland A."/>
            <person name="Lucas S."/>
            <person name="Lapidus A."/>
            <person name="Barry K."/>
            <person name="Detter J.C."/>
            <person name="Glavina T."/>
            <person name="Hammon N."/>
            <person name="Israni S."/>
            <person name="Pitluck S."/>
            <person name="Di Bartolo G."/>
            <person name="Trong S."/>
            <person name="Schmutz J."/>
            <person name="Larimer F."/>
            <person name="Land M."/>
            <person name="Ivanova N."/>
            <person name="Richardson P."/>
        </authorList>
    </citation>
    <scope>NUCLEOTIDE SEQUENCE</scope>
    <source>
        <strain evidence="3">RCB</strain>
    </source>
</reference>
<dbReference type="Pfam" id="PF13487">
    <property type="entry name" value="HD_5"/>
    <property type="match status" value="1"/>
</dbReference>
<dbReference type="GO" id="GO:0008081">
    <property type="term" value="F:phosphoric diester hydrolase activity"/>
    <property type="evidence" value="ECO:0007669"/>
    <property type="project" value="UniProtKB-ARBA"/>
</dbReference>
<dbReference type="SUPFAM" id="SSF109604">
    <property type="entry name" value="HD-domain/PDEase-like"/>
    <property type="match status" value="1"/>
</dbReference>
<gene>
    <name evidence="3" type="ordered locus">Daro_1559</name>
</gene>
<sequence>MKITNLRTNRGPAILGLIILLAGGIWSVVHYAASEKERDLRAWETLLGVVAESRAQSVNQWIDAQYSVVRELTENASLRFYLSQTAAGETGDSQETQAAQTGYLRNLLETTAERSGFSSPSRQAKVQANIASASDSGLVIIDKAGKVVVETSGFQSDETLKATVLRAMESGKPTLQDLYENGRGEVVVGFAIPVFAAQTGASGPQPIAAVAGVKRARDELFPLLLRKGTLTSADETLLVRREGDAIAFVSPLADGTAPLRKRISLSTANLVEAEALGKPGGFSLKQDYSGREVLMVSRDFRQAPWVLVQKIDASEALKESRDHQRFLLVSLIFGVLVITAGLVAAWWHGASVKDRSIAEALREKSIELATQSALLQSVVDGTPDLVFTVEQDQLKFCNKAFGSLVNEAPDALRGKTLSSIIGPATAHRIEAVVAESRKTSKPVSRMLDLEAGAMARHEYFTALPISSADGSALVLCLARDMTAEQEAQSKRQALMKQIVSVLTCIVDSYDPYCGEHSTRTALVAGAIARELELDDAAVEVLDMAAKLANVGKMFLPRELLTKPEPLTTEEQQLMHSHVQHSVEVLKAIDFEGPVIDVIAQKSEHLDGTGYPAGLKEPELLLESRILAVANAFVAMVSARAYRAGVPMEETLDRLLSESGSKYDRHVVAALFHVAENRPEWISWSSPSLKTSSAVASGT</sequence>
<protein>
    <submittedName>
        <fullName evidence="3">Metal-dependent phosphohydrolase, HD subdomain</fullName>
    </submittedName>
</protein>
<evidence type="ECO:0000259" key="2">
    <source>
        <dbReference type="PROSITE" id="PS51832"/>
    </source>
</evidence>
<dbReference type="HOGENOM" id="CLU_025048_0_0_4"/>
<keyword evidence="1" id="KW-0472">Membrane</keyword>
<dbReference type="PROSITE" id="PS51832">
    <property type="entry name" value="HD_GYP"/>
    <property type="match status" value="1"/>
</dbReference>
<dbReference type="eggNOG" id="COG2206">
    <property type="taxonomic scope" value="Bacteria"/>
</dbReference>
<dbReference type="SMART" id="SM00091">
    <property type="entry name" value="PAS"/>
    <property type="match status" value="1"/>
</dbReference>
<dbReference type="InterPro" id="IPR000014">
    <property type="entry name" value="PAS"/>
</dbReference>
<keyword evidence="1" id="KW-1133">Transmembrane helix</keyword>
<evidence type="ECO:0000313" key="3">
    <source>
        <dbReference type="EMBL" id="AAZ46308.1"/>
    </source>
</evidence>
<dbReference type="CDD" id="cd00077">
    <property type="entry name" value="HDc"/>
    <property type="match status" value="1"/>
</dbReference>
<dbReference type="InterPro" id="IPR003607">
    <property type="entry name" value="HD/PDEase_dom"/>
</dbReference>
<organism evidence="3">
    <name type="scientific">Dechloromonas aromatica (strain RCB)</name>
    <dbReference type="NCBI Taxonomy" id="159087"/>
    <lineage>
        <taxon>Bacteria</taxon>
        <taxon>Pseudomonadati</taxon>
        <taxon>Pseudomonadota</taxon>
        <taxon>Betaproteobacteria</taxon>
        <taxon>Rhodocyclales</taxon>
        <taxon>Azonexaceae</taxon>
        <taxon>Dechloromonas</taxon>
    </lineage>
</organism>
<name>Q47FS3_DECAR</name>
<dbReference type="STRING" id="159087.Daro_1559"/>
<keyword evidence="3" id="KW-0378">Hydrolase</keyword>
<accession>Q47FS3</accession>
<dbReference type="KEGG" id="dar:Daro_1559"/>
<evidence type="ECO:0000256" key="1">
    <source>
        <dbReference type="SAM" id="Phobius"/>
    </source>
</evidence>
<dbReference type="PANTHER" id="PTHR43155:SF2">
    <property type="entry name" value="CYCLIC DI-GMP PHOSPHODIESTERASE PA4108"/>
    <property type="match status" value="1"/>
</dbReference>
<dbReference type="Pfam" id="PF08448">
    <property type="entry name" value="PAS_4"/>
    <property type="match status" value="1"/>
</dbReference>
<feature type="transmembrane region" description="Helical" evidence="1">
    <location>
        <begin position="12"/>
        <end position="33"/>
    </location>
</feature>
<dbReference type="PANTHER" id="PTHR43155">
    <property type="entry name" value="CYCLIC DI-GMP PHOSPHODIESTERASE PA4108-RELATED"/>
    <property type="match status" value="1"/>
</dbReference>
<dbReference type="EMBL" id="CP000089">
    <property type="protein sequence ID" value="AAZ46308.1"/>
    <property type="molecule type" value="Genomic_DNA"/>
</dbReference>
<dbReference type="InterPro" id="IPR035965">
    <property type="entry name" value="PAS-like_dom_sf"/>
</dbReference>
<dbReference type="SUPFAM" id="SSF55785">
    <property type="entry name" value="PYP-like sensor domain (PAS domain)"/>
    <property type="match status" value="1"/>
</dbReference>
<dbReference type="Gene3D" id="3.30.450.20">
    <property type="entry name" value="PAS domain"/>
    <property type="match status" value="1"/>
</dbReference>
<proteinExistence type="predicted"/>
<dbReference type="Gene3D" id="1.10.3210.10">
    <property type="entry name" value="Hypothetical protein af1432"/>
    <property type="match status" value="1"/>
</dbReference>
<feature type="domain" description="HD-GYP" evidence="2">
    <location>
        <begin position="491"/>
        <end position="686"/>
    </location>
</feature>
<dbReference type="OrthoDB" id="9176789at2"/>
<keyword evidence="1" id="KW-0812">Transmembrane</keyword>
<dbReference type="InterPro" id="IPR013656">
    <property type="entry name" value="PAS_4"/>
</dbReference>